<dbReference type="InterPro" id="IPR051172">
    <property type="entry name" value="Chlamydia_OmcB"/>
</dbReference>
<dbReference type="InterPro" id="IPR047589">
    <property type="entry name" value="DUF11_rpt"/>
</dbReference>
<comment type="caution">
    <text evidence="3">The sequence shown here is derived from an EMBL/GenBank/DDBJ whole genome shotgun (WGS) entry which is preliminary data.</text>
</comment>
<keyword evidence="4" id="KW-1185">Reference proteome</keyword>
<dbReference type="EMBL" id="JARRAG010000002">
    <property type="protein sequence ID" value="MDG3004225.1"/>
    <property type="molecule type" value="Genomic_DNA"/>
</dbReference>
<organism evidence="3 4">
    <name type="scientific">Paludisphaera mucosa</name>
    <dbReference type="NCBI Taxonomy" id="3030827"/>
    <lineage>
        <taxon>Bacteria</taxon>
        <taxon>Pseudomonadati</taxon>
        <taxon>Planctomycetota</taxon>
        <taxon>Planctomycetia</taxon>
        <taxon>Isosphaerales</taxon>
        <taxon>Isosphaeraceae</taxon>
        <taxon>Paludisphaera</taxon>
    </lineage>
</organism>
<evidence type="ECO:0000313" key="3">
    <source>
        <dbReference type="EMBL" id="MDG3004225.1"/>
    </source>
</evidence>
<dbReference type="PROSITE" id="PS51257">
    <property type="entry name" value="PROKAR_LIPOPROTEIN"/>
    <property type="match status" value="1"/>
</dbReference>
<dbReference type="InterPro" id="IPR013783">
    <property type="entry name" value="Ig-like_fold"/>
</dbReference>
<dbReference type="Pfam" id="PF01345">
    <property type="entry name" value="DUF11"/>
    <property type="match status" value="2"/>
</dbReference>
<reference evidence="3 4" key="1">
    <citation type="submission" date="2023-03" db="EMBL/GenBank/DDBJ databases">
        <title>Paludisphaera mucosa sp. nov. a novel planctomycete from northern fen.</title>
        <authorList>
            <person name="Ivanova A."/>
        </authorList>
    </citation>
    <scope>NUCLEOTIDE SEQUENCE [LARGE SCALE GENOMIC DNA]</scope>
    <source>
        <strain evidence="3 4">Pla2</strain>
    </source>
</reference>
<evidence type="ECO:0000313" key="4">
    <source>
        <dbReference type="Proteomes" id="UP001216907"/>
    </source>
</evidence>
<feature type="domain" description="DUF11" evidence="2">
    <location>
        <begin position="143"/>
        <end position="217"/>
    </location>
</feature>
<sequence>MTMGRRLFFVLGMVLLIACGPARVLGAQDGLSDPAEAPASLPPAAAVPAPEEPADLPPARDPLPGMDDAAAPAPAPAPSRAKAKAARPDPAVERTQAPAAAPAAAPAPAPASAPAGDGAFLQPNERLPLGKHEVLVSVEVQAPAEMNLNREAAAKIIVVNSGSADAFNVVVRDELPPGLTFVSSSPAPEGAQQGVLTWRLGTLPAGQSKTIPMRVTPTQVVHVDHGVTVSFQAGSKARTLVREPKLKVEVVQSPSIPKQLKGKPVEFRISVTNTGDGPARNVLVLAKLSPGLSHESGERNDQNSLEHPIDRLGAGERVDLPALRVDAKQGGRQACTVKATSPDVVPNPADAEVERVVDVVEAKLKILLTAVEKRFTDTIAPYEVSIENPGTAPARNVKVQVALPVSGRLVAQPPDALWDRKTQRLNWSIAELAPGEPPRTLKFDVRMGDVGFYEVTAEAKADNVAVERDKRSTDVQGMADVDIVVQERRRVVDVGNETTFLVKLHNYGTKEAVNVDVNAAVSPNLQITETSGGPEGESKGPADGSQVSFPKIDRLGPNASVTLGIKVKAKNLGDGIGVCTVSVKHNDLTTELKGMANVKVTEGRRTADAAEPRAK</sequence>
<accession>A0ABT6FA16</accession>
<gene>
    <name evidence="3" type="ORF">PZE19_10595</name>
</gene>
<dbReference type="NCBIfam" id="TIGR01451">
    <property type="entry name" value="B_ant_repeat"/>
    <property type="match status" value="1"/>
</dbReference>
<dbReference type="RefSeq" id="WP_277860586.1">
    <property type="nucleotide sequence ID" value="NZ_JARRAG010000002.1"/>
</dbReference>
<dbReference type="PANTHER" id="PTHR34819:SF3">
    <property type="entry name" value="CELL SURFACE PROTEIN"/>
    <property type="match status" value="1"/>
</dbReference>
<feature type="compositionally biased region" description="Low complexity" evidence="1">
    <location>
        <begin position="62"/>
        <end position="72"/>
    </location>
</feature>
<protein>
    <submittedName>
        <fullName evidence="3">DUF11 domain-containing protein</fullName>
    </submittedName>
</protein>
<name>A0ABT6FA16_9BACT</name>
<feature type="region of interest" description="Disordered" evidence="1">
    <location>
        <begin position="526"/>
        <end position="553"/>
    </location>
</feature>
<proteinExistence type="predicted"/>
<dbReference type="PANTHER" id="PTHR34819">
    <property type="entry name" value="LARGE CYSTEINE-RICH PERIPLASMIC PROTEIN OMCB"/>
    <property type="match status" value="1"/>
</dbReference>
<feature type="compositionally biased region" description="Low complexity" evidence="1">
    <location>
        <begin position="33"/>
        <end position="49"/>
    </location>
</feature>
<evidence type="ECO:0000259" key="2">
    <source>
        <dbReference type="Pfam" id="PF01345"/>
    </source>
</evidence>
<feature type="domain" description="DUF11" evidence="2">
    <location>
        <begin position="480"/>
        <end position="587"/>
    </location>
</feature>
<dbReference type="Gene3D" id="2.60.40.10">
    <property type="entry name" value="Immunoglobulins"/>
    <property type="match status" value="3"/>
</dbReference>
<evidence type="ECO:0000256" key="1">
    <source>
        <dbReference type="SAM" id="MobiDB-lite"/>
    </source>
</evidence>
<dbReference type="Proteomes" id="UP001216907">
    <property type="component" value="Unassembled WGS sequence"/>
</dbReference>
<feature type="region of interest" description="Disordered" evidence="1">
    <location>
        <begin position="32"/>
        <end position="119"/>
    </location>
</feature>
<dbReference type="InterPro" id="IPR001434">
    <property type="entry name" value="OmcB-like_DUF11"/>
</dbReference>